<name>A0A9P4U8S1_9PLEO</name>
<keyword evidence="1" id="KW-1133">Transmembrane helix</keyword>
<organism evidence="2 3">
    <name type="scientific">Karstenula rhodostoma CBS 690.94</name>
    <dbReference type="NCBI Taxonomy" id="1392251"/>
    <lineage>
        <taxon>Eukaryota</taxon>
        <taxon>Fungi</taxon>
        <taxon>Dikarya</taxon>
        <taxon>Ascomycota</taxon>
        <taxon>Pezizomycotina</taxon>
        <taxon>Dothideomycetes</taxon>
        <taxon>Pleosporomycetidae</taxon>
        <taxon>Pleosporales</taxon>
        <taxon>Massarineae</taxon>
        <taxon>Didymosphaeriaceae</taxon>
        <taxon>Karstenula</taxon>
    </lineage>
</organism>
<sequence>MFSCFQGDIHTHTAHDLFVPTKDLTVETRPPSHHLSFRCAYNGHGLLANTVIGVFLVSAVIECYWLGNGSMVTMDMSAVLVSTGIR</sequence>
<keyword evidence="1" id="KW-0812">Transmembrane</keyword>
<comment type="caution">
    <text evidence="2">The sequence shown here is derived from an EMBL/GenBank/DDBJ whole genome shotgun (WGS) entry which is preliminary data.</text>
</comment>
<gene>
    <name evidence="2" type="ORF">P171DRAFT_434166</name>
</gene>
<keyword evidence="1" id="KW-0472">Membrane</keyword>
<keyword evidence="3" id="KW-1185">Reference proteome</keyword>
<reference evidence="2" key="1">
    <citation type="journal article" date="2020" name="Stud. Mycol.">
        <title>101 Dothideomycetes genomes: a test case for predicting lifestyles and emergence of pathogens.</title>
        <authorList>
            <person name="Haridas S."/>
            <person name="Albert R."/>
            <person name="Binder M."/>
            <person name="Bloem J."/>
            <person name="Labutti K."/>
            <person name="Salamov A."/>
            <person name="Andreopoulos B."/>
            <person name="Baker S."/>
            <person name="Barry K."/>
            <person name="Bills G."/>
            <person name="Bluhm B."/>
            <person name="Cannon C."/>
            <person name="Castanera R."/>
            <person name="Culley D."/>
            <person name="Daum C."/>
            <person name="Ezra D."/>
            <person name="Gonzalez J."/>
            <person name="Henrissat B."/>
            <person name="Kuo A."/>
            <person name="Liang C."/>
            <person name="Lipzen A."/>
            <person name="Lutzoni F."/>
            <person name="Magnuson J."/>
            <person name="Mondo S."/>
            <person name="Nolan M."/>
            <person name="Ohm R."/>
            <person name="Pangilinan J."/>
            <person name="Park H.-J."/>
            <person name="Ramirez L."/>
            <person name="Alfaro M."/>
            <person name="Sun H."/>
            <person name="Tritt A."/>
            <person name="Yoshinaga Y."/>
            <person name="Zwiers L.-H."/>
            <person name="Turgeon B."/>
            <person name="Goodwin S."/>
            <person name="Spatafora J."/>
            <person name="Crous P."/>
            <person name="Grigoriev I."/>
        </authorList>
    </citation>
    <scope>NUCLEOTIDE SEQUENCE</scope>
    <source>
        <strain evidence="2">CBS 690.94</strain>
    </source>
</reference>
<evidence type="ECO:0000313" key="2">
    <source>
        <dbReference type="EMBL" id="KAF2441485.1"/>
    </source>
</evidence>
<accession>A0A9P4U8S1</accession>
<proteinExistence type="predicted"/>
<evidence type="ECO:0000313" key="3">
    <source>
        <dbReference type="Proteomes" id="UP000799764"/>
    </source>
</evidence>
<protein>
    <submittedName>
        <fullName evidence="2">Uncharacterized protein</fullName>
    </submittedName>
</protein>
<feature type="transmembrane region" description="Helical" evidence="1">
    <location>
        <begin position="46"/>
        <end position="67"/>
    </location>
</feature>
<evidence type="ECO:0000256" key="1">
    <source>
        <dbReference type="SAM" id="Phobius"/>
    </source>
</evidence>
<dbReference type="AlphaFoldDB" id="A0A9P4U8S1"/>
<dbReference type="Proteomes" id="UP000799764">
    <property type="component" value="Unassembled WGS sequence"/>
</dbReference>
<dbReference type="EMBL" id="MU001505">
    <property type="protein sequence ID" value="KAF2441485.1"/>
    <property type="molecule type" value="Genomic_DNA"/>
</dbReference>